<evidence type="ECO:0000256" key="9">
    <source>
        <dbReference type="ARBA" id="ARBA00022989"/>
    </source>
</evidence>
<feature type="transmembrane region" description="Helical" evidence="12">
    <location>
        <begin position="409"/>
        <end position="431"/>
    </location>
</feature>
<evidence type="ECO:0000256" key="1">
    <source>
        <dbReference type="ARBA" id="ARBA00004141"/>
    </source>
</evidence>
<feature type="transmembrane region" description="Helical" evidence="12">
    <location>
        <begin position="385"/>
        <end position="403"/>
    </location>
</feature>
<evidence type="ECO:0000256" key="5">
    <source>
        <dbReference type="ARBA" id="ARBA00022538"/>
    </source>
</evidence>
<dbReference type="KEGG" id="hhy:Halhy_0840"/>
<name>F4L524_HALH1</name>
<dbReference type="PANTHER" id="PTHR30540">
    <property type="entry name" value="OSMOTIC STRESS POTASSIUM TRANSPORTER"/>
    <property type="match status" value="1"/>
</dbReference>
<keyword evidence="8" id="KW-0630">Potassium</keyword>
<gene>
    <name evidence="15" type="ordered locus">Halhy_0840</name>
</gene>
<evidence type="ECO:0000256" key="12">
    <source>
        <dbReference type="SAM" id="Phobius"/>
    </source>
</evidence>
<dbReference type="Pfam" id="PF02705">
    <property type="entry name" value="K_trans"/>
    <property type="match status" value="1"/>
</dbReference>
<reference key="2">
    <citation type="submission" date="2011-04" db="EMBL/GenBank/DDBJ databases">
        <title>Complete sequence of chromosome of Haliscomenobacter hydrossis DSM 1100.</title>
        <authorList>
            <consortium name="US DOE Joint Genome Institute (JGI-PGF)"/>
            <person name="Lucas S."/>
            <person name="Han J."/>
            <person name="Lapidus A."/>
            <person name="Bruce D."/>
            <person name="Goodwin L."/>
            <person name="Pitluck S."/>
            <person name="Peters L."/>
            <person name="Kyrpides N."/>
            <person name="Mavromatis K."/>
            <person name="Ivanova N."/>
            <person name="Ovchinnikova G."/>
            <person name="Pagani I."/>
            <person name="Daligault H."/>
            <person name="Detter J.C."/>
            <person name="Han C."/>
            <person name="Land M."/>
            <person name="Hauser L."/>
            <person name="Markowitz V."/>
            <person name="Cheng J.-F."/>
            <person name="Hugenholtz P."/>
            <person name="Woyke T."/>
            <person name="Wu D."/>
            <person name="Verbarg S."/>
            <person name="Frueling A."/>
            <person name="Brambilla E."/>
            <person name="Klenk H.-P."/>
            <person name="Eisen J.A."/>
        </authorList>
    </citation>
    <scope>NUCLEOTIDE SEQUENCE</scope>
    <source>
        <strain>DSM 1100</strain>
    </source>
</reference>
<evidence type="ECO:0000313" key="16">
    <source>
        <dbReference type="Proteomes" id="UP000008461"/>
    </source>
</evidence>
<sequence>MKEQQHKVTFGSLIVTLGIVYGDIGTSPLYVFNAIAGHDILTKELIYGGLSLIFWTLSLQATFKYIFITLNADNNGEGGIFALYSLVRRRAPKWTIYVAMVGCAALIADGMITPAISLTSSLEVAEKALPGLPIVPGVIAILVAIFMFQQFGTDTIGKFFGPLMLVWFTMLIVLGVGSIIGHPEIFAALNPYYAVKLFQHHHNAWWVVGAVFLCVTGAEALYSDLGHVGKRNVQISWIFVKTALMLNYLGQGAWMMGHIGHELPSNPFGGLMPDWFAPFGSAISTIAAIIASQALITGSFSLIHEAIRLKTWFRTVVYHPSRHRSQMYIPFVNWLLFTGCVYVVLYFQSSAKMEAAYGIAITIAMLSTTMLLYFYLKSRKAMPSAAIYLLILLFLAIEGTFFAANAQKIAHGAGFALILGGVFFLVMFTVYNAKLITKQKRNVIMLGRVLPTIRAVSQDEKIPLYASHLVFLTTTRKKDLIEEAIPQSIYEHRPKRADVYWLLHFSEEDEPYTNYYKFTEIEAGLMYRLDFHLGYKIHPDVSEFFPRAINELAAQGKIQLKNHYASLQEREVGPDFRFVLLDTAFLISPVMPIREQLLLKGYLLLKKIGVSAESHFVLEPGSWVKEEVIVND</sequence>
<dbReference type="PANTHER" id="PTHR30540:SF79">
    <property type="entry name" value="LOW AFFINITY POTASSIUM TRANSPORT SYSTEM PROTEIN KUP"/>
    <property type="match status" value="1"/>
</dbReference>
<keyword evidence="6 12" id="KW-0812">Transmembrane</keyword>
<dbReference type="InterPro" id="IPR053952">
    <property type="entry name" value="K_trans_C"/>
</dbReference>
<dbReference type="EMBL" id="CP002691">
    <property type="protein sequence ID" value="AEE48745.1"/>
    <property type="molecule type" value="Genomic_DNA"/>
</dbReference>
<feature type="domain" description="K+ potassium transporter C-terminal" evidence="14">
    <location>
        <begin position="468"/>
        <end position="622"/>
    </location>
</feature>
<feature type="transmembrane region" description="Helical" evidence="12">
    <location>
        <begin position="94"/>
        <end position="116"/>
    </location>
</feature>
<dbReference type="Proteomes" id="UP000008461">
    <property type="component" value="Chromosome"/>
</dbReference>
<feature type="transmembrane region" description="Helical" evidence="12">
    <location>
        <begin position="128"/>
        <end position="148"/>
    </location>
</feature>
<protein>
    <submittedName>
        <fullName evidence="15">Potassium transporter</fullName>
    </submittedName>
</protein>
<comment type="subcellular location">
    <subcellularLocation>
        <location evidence="1">Membrane</location>
        <topology evidence="1">Multi-pass membrane protein</topology>
    </subcellularLocation>
</comment>
<evidence type="ECO:0000259" key="14">
    <source>
        <dbReference type="Pfam" id="PF22776"/>
    </source>
</evidence>
<evidence type="ECO:0000256" key="4">
    <source>
        <dbReference type="ARBA" id="ARBA00022475"/>
    </source>
</evidence>
<keyword evidence="4" id="KW-1003">Cell membrane</keyword>
<dbReference type="RefSeq" id="WP_013763305.1">
    <property type="nucleotide sequence ID" value="NC_015510.1"/>
</dbReference>
<keyword evidence="9 12" id="KW-1133">Transmembrane helix</keyword>
<evidence type="ECO:0000313" key="15">
    <source>
        <dbReference type="EMBL" id="AEE48745.1"/>
    </source>
</evidence>
<dbReference type="Pfam" id="PF22776">
    <property type="entry name" value="K_trans_C"/>
    <property type="match status" value="1"/>
</dbReference>
<dbReference type="eggNOG" id="COG3158">
    <property type="taxonomic scope" value="Bacteria"/>
</dbReference>
<evidence type="ECO:0000256" key="10">
    <source>
        <dbReference type="ARBA" id="ARBA00023065"/>
    </source>
</evidence>
<feature type="transmembrane region" description="Helical" evidence="12">
    <location>
        <begin position="160"/>
        <end position="183"/>
    </location>
</feature>
<feature type="transmembrane region" description="Helical" evidence="12">
    <location>
        <begin position="203"/>
        <end position="223"/>
    </location>
</feature>
<dbReference type="GO" id="GO:0015293">
    <property type="term" value="F:symporter activity"/>
    <property type="evidence" value="ECO:0007669"/>
    <property type="project" value="UniProtKB-KW"/>
</dbReference>
<feature type="transmembrane region" description="Helical" evidence="12">
    <location>
        <begin position="46"/>
        <end position="67"/>
    </location>
</feature>
<dbReference type="GO" id="GO:0015079">
    <property type="term" value="F:potassium ion transmembrane transporter activity"/>
    <property type="evidence" value="ECO:0007669"/>
    <property type="project" value="InterPro"/>
</dbReference>
<feature type="transmembrane region" description="Helical" evidence="12">
    <location>
        <begin position="328"/>
        <end position="349"/>
    </location>
</feature>
<organism evidence="15 16">
    <name type="scientific">Haliscomenobacter hydrossis (strain ATCC 27775 / DSM 1100 / LMG 10767 / O)</name>
    <dbReference type="NCBI Taxonomy" id="760192"/>
    <lineage>
        <taxon>Bacteria</taxon>
        <taxon>Pseudomonadati</taxon>
        <taxon>Bacteroidota</taxon>
        <taxon>Saprospiria</taxon>
        <taxon>Saprospirales</taxon>
        <taxon>Haliscomenobacteraceae</taxon>
        <taxon>Haliscomenobacter</taxon>
    </lineage>
</organism>
<dbReference type="InterPro" id="IPR003855">
    <property type="entry name" value="K+_transporter"/>
</dbReference>
<evidence type="ECO:0000259" key="13">
    <source>
        <dbReference type="Pfam" id="PF02705"/>
    </source>
</evidence>
<keyword evidence="10" id="KW-0406">Ion transport</keyword>
<accession>F4L524</accession>
<evidence type="ECO:0000256" key="8">
    <source>
        <dbReference type="ARBA" id="ARBA00022958"/>
    </source>
</evidence>
<keyword evidence="5" id="KW-0633">Potassium transport</keyword>
<evidence type="ECO:0000256" key="2">
    <source>
        <dbReference type="ARBA" id="ARBA00007019"/>
    </source>
</evidence>
<feature type="transmembrane region" description="Helical" evidence="12">
    <location>
        <begin position="355"/>
        <end position="376"/>
    </location>
</feature>
<dbReference type="STRING" id="760192.Halhy_0840"/>
<keyword evidence="3" id="KW-0813">Transport</keyword>
<dbReference type="GO" id="GO:0016020">
    <property type="term" value="C:membrane"/>
    <property type="evidence" value="ECO:0007669"/>
    <property type="project" value="UniProtKB-SubCell"/>
</dbReference>
<evidence type="ECO:0000256" key="7">
    <source>
        <dbReference type="ARBA" id="ARBA00022847"/>
    </source>
</evidence>
<proteinExistence type="inferred from homology"/>
<dbReference type="AlphaFoldDB" id="F4L524"/>
<dbReference type="InterPro" id="IPR053951">
    <property type="entry name" value="K_trans_N"/>
</dbReference>
<feature type="domain" description="K+ potassium transporter integral membrane" evidence="13">
    <location>
        <begin position="14"/>
        <end position="439"/>
    </location>
</feature>
<keyword evidence="16" id="KW-1185">Reference proteome</keyword>
<evidence type="ECO:0000256" key="6">
    <source>
        <dbReference type="ARBA" id="ARBA00022692"/>
    </source>
</evidence>
<comment type="similarity">
    <text evidence="2">Belongs to the HAK/KUP transporter (TC 2.A.72) family.</text>
</comment>
<evidence type="ECO:0000256" key="3">
    <source>
        <dbReference type="ARBA" id="ARBA00022448"/>
    </source>
</evidence>
<reference evidence="15 16" key="1">
    <citation type="journal article" date="2011" name="Stand. Genomic Sci.">
        <title>Complete genome sequence of Haliscomenobacter hydrossis type strain (O).</title>
        <authorList>
            <consortium name="US DOE Joint Genome Institute (JGI-PGF)"/>
            <person name="Daligault H."/>
            <person name="Lapidus A."/>
            <person name="Zeytun A."/>
            <person name="Nolan M."/>
            <person name="Lucas S."/>
            <person name="Del Rio T.G."/>
            <person name="Tice H."/>
            <person name="Cheng J.F."/>
            <person name="Tapia R."/>
            <person name="Han C."/>
            <person name="Goodwin L."/>
            <person name="Pitluck S."/>
            <person name="Liolios K."/>
            <person name="Pagani I."/>
            <person name="Ivanova N."/>
            <person name="Huntemann M."/>
            <person name="Mavromatis K."/>
            <person name="Mikhailova N."/>
            <person name="Pati A."/>
            <person name="Chen A."/>
            <person name="Palaniappan K."/>
            <person name="Land M."/>
            <person name="Hauser L."/>
            <person name="Brambilla E.M."/>
            <person name="Rohde M."/>
            <person name="Verbarg S."/>
            <person name="Goker M."/>
            <person name="Bristow J."/>
            <person name="Eisen J.A."/>
            <person name="Markowitz V."/>
            <person name="Hugenholtz P."/>
            <person name="Kyrpides N.C."/>
            <person name="Klenk H.P."/>
            <person name="Woyke T."/>
        </authorList>
    </citation>
    <scope>NUCLEOTIDE SEQUENCE [LARGE SCALE GENOMIC DNA]</scope>
    <source>
        <strain evidence="16">ATCC 27775 / DSM 1100 / LMG 10767 / O</strain>
    </source>
</reference>
<feature type="transmembrane region" description="Helical" evidence="12">
    <location>
        <begin position="235"/>
        <end position="255"/>
    </location>
</feature>
<evidence type="ECO:0000256" key="11">
    <source>
        <dbReference type="ARBA" id="ARBA00023136"/>
    </source>
</evidence>
<dbReference type="HOGENOM" id="CLU_008142_4_1_10"/>
<feature type="transmembrane region" description="Helical" evidence="12">
    <location>
        <begin position="275"/>
        <end position="307"/>
    </location>
</feature>
<keyword evidence="7" id="KW-0769">Symport</keyword>
<keyword evidence="11 12" id="KW-0472">Membrane</keyword>